<evidence type="ECO:0000313" key="3">
    <source>
        <dbReference type="EMBL" id="PSH63364.1"/>
    </source>
</evidence>
<dbReference type="SUPFAM" id="SSF53474">
    <property type="entry name" value="alpha/beta-Hydrolases"/>
    <property type="match status" value="1"/>
</dbReference>
<dbReference type="EMBL" id="PGGO01000025">
    <property type="protein sequence ID" value="PSH63364.1"/>
    <property type="molecule type" value="Genomic_DNA"/>
</dbReference>
<evidence type="ECO:0000256" key="1">
    <source>
        <dbReference type="ARBA" id="ARBA00021843"/>
    </source>
</evidence>
<dbReference type="Gene3D" id="3.40.50.1820">
    <property type="entry name" value="alpha/beta hydrolase"/>
    <property type="match status" value="1"/>
</dbReference>
<dbReference type="PANTHER" id="PTHR43722:SF1">
    <property type="entry name" value="PROLINE IMINOPEPTIDASE"/>
    <property type="match status" value="1"/>
</dbReference>
<organism evidence="3 4">
    <name type="scientific">Phyllobacterium brassicacearum</name>
    <dbReference type="NCBI Taxonomy" id="314235"/>
    <lineage>
        <taxon>Bacteria</taxon>
        <taxon>Pseudomonadati</taxon>
        <taxon>Pseudomonadota</taxon>
        <taxon>Alphaproteobacteria</taxon>
        <taxon>Hyphomicrobiales</taxon>
        <taxon>Phyllobacteriaceae</taxon>
        <taxon>Phyllobacterium</taxon>
    </lineage>
</organism>
<dbReference type="GO" id="GO:0005737">
    <property type="term" value="C:cytoplasm"/>
    <property type="evidence" value="ECO:0007669"/>
    <property type="project" value="InterPro"/>
</dbReference>
<evidence type="ECO:0000313" key="4">
    <source>
        <dbReference type="Proteomes" id="UP000241444"/>
    </source>
</evidence>
<dbReference type="InterPro" id="IPR000073">
    <property type="entry name" value="AB_hydrolase_1"/>
</dbReference>
<comment type="caution">
    <text evidence="3">The sequence shown here is derived from an EMBL/GenBank/DDBJ whole genome shotgun (WGS) entry which is preliminary data.</text>
</comment>
<dbReference type="GO" id="GO:0006508">
    <property type="term" value="P:proteolysis"/>
    <property type="evidence" value="ECO:0007669"/>
    <property type="project" value="InterPro"/>
</dbReference>
<keyword evidence="4" id="KW-1185">Reference proteome</keyword>
<dbReference type="InterPro" id="IPR029058">
    <property type="entry name" value="AB_hydrolase_fold"/>
</dbReference>
<protein>
    <recommendedName>
        <fullName evidence="1">Proline iminopeptidase</fullName>
    </recommendedName>
</protein>
<dbReference type="RefSeq" id="WP_106713638.1">
    <property type="nucleotide sequence ID" value="NZ_PGGO01000025.1"/>
</dbReference>
<sequence>MAAIKSKICLQPCNWSAPAGSLFLLMLLVIMLIAGPVSARQAEFMQTTCWFTVPKDRDMRCGHLVVPENRTKENSAVIKLAVVIFEPDRERHEPVVYLSGGPGQAARIESKGDIEEWWRFIDNGAWLRGRRLVVFDQRGAGLSEPLLSCSKHYSPALWNGIISHPNDPLDFDLAQKREVEACRDDLIGKSIDLAAYNTSENAADIHDLRGALKIEKWVLFGISYGTKVALHVLEHHPQEIIAAVLDSTLPLDVNYVDRDAANLDRVLNKLDKDCAAHPGCRGGVGNMKALINEIVQQLDAQPILLRLKSNDRSTTFTRVSGADVLELIFNQFYDRGAIEMLPQLIRQTADQDYGPLAQMLSFYDMKEDSRAFADGMHLSVVCSDRMSPAASPAKFALLDSWVRDNFYNWACPLWPSAKSVKPNGPRQKNEVPVLLLAGEYDPAAPSNWSEDLARHMGRSQFVLFRGVGHDVIDATKCGGDVVADFLTNPEARINTSCVREMSAPQFSIPEGDNTDELMTVSVLPSMLHR</sequence>
<dbReference type="InterPro" id="IPR005944">
    <property type="entry name" value="Pro_iminopeptidase"/>
</dbReference>
<reference evidence="4" key="1">
    <citation type="submission" date="2017-11" db="EMBL/GenBank/DDBJ databases">
        <authorList>
            <person name="Kuznetsova I."/>
            <person name="Sazanova A."/>
            <person name="Chirak E."/>
            <person name="Safronova V."/>
            <person name="Willems A."/>
        </authorList>
    </citation>
    <scope>NUCLEOTIDE SEQUENCE [LARGE SCALE GENOMIC DNA]</scope>
    <source>
        <strain evidence="4">STM 196</strain>
    </source>
</reference>
<evidence type="ECO:0000259" key="2">
    <source>
        <dbReference type="Pfam" id="PF00561"/>
    </source>
</evidence>
<proteinExistence type="predicted"/>
<dbReference type="PANTHER" id="PTHR43722">
    <property type="entry name" value="PROLINE IMINOPEPTIDASE"/>
    <property type="match status" value="1"/>
</dbReference>
<dbReference type="Proteomes" id="UP000241444">
    <property type="component" value="Unassembled WGS sequence"/>
</dbReference>
<feature type="domain" description="AB hydrolase-1" evidence="2">
    <location>
        <begin position="94"/>
        <end position="471"/>
    </location>
</feature>
<accession>A0A2P7BA66</accession>
<dbReference type="GO" id="GO:0004177">
    <property type="term" value="F:aminopeptidase activity"/>
    <property type="evidence" value="ECO:0007669"/>
    <property type="project" value="UniProtKB-EC"/>
</dbReference>
<gene>
    <name evidence="3" type="ORF">CU102_24195</name>
</gene>
<dbReference type="OrthoDB" id="9796770at2"/>
<dbReference type="Pfam" id="PF00561">
    <property type="entry name" value="Abhydrolase_1"/>
    <property type="match status" value="1"/>
</dbReference>
<name>A0A2P7BA66_9HYPH</name>
<dbReference type="AlphaFoldDB" id="A0A2P7BA66"/>